<keyword evidence="1" id="KW-0547">Nucleotide-binding</keyword>
<dbReference type="AlphaFoldDB" id="A0AA39FS84"/>
<dbReference type="InterPro" id="IPR027483">
    <property type="entry name" value="PInositol-4-P-4/5-kinase_C_sf"/>
</dbReference>
<feature type="domain" description="PIPK" evidence="3">
    <location>
        <begin position="1"/>
        <end position="208"/>
    </location>
</feature>
<dbReference type="Pfam" id="PF01504">
    <property type="entry name" value="PIP5K"/>
    <property type="match status" value="1"/>
</dbReference>
<feature type="compositionally biased region" description="Low complexity" evidence="2">
    <location>
        <begin position="196"/>
        <end position="208"/>
    </location>
</feature>
<dbReference type="SMART" id="SM00330">
    <property type="entry name" value="PIPKc"/>
    <property type="match status" value="1"/>
</dbReference>
<dbReference type="SUPFAM" id="SSF56104">
    <property type="entry name" value="SAICAR synthase-like"/>
    <property type="match status" value="1"/>
</dbReference>
<keyword evidence="1" id="KW-0067">ATP-binding</keyword>
<dbReference type="InterPro" id="IPR027484">
    <property type="entry name" value="PInositol-4-P-5-kinase_N"/>
</dbReference>
<name>A0AA39FS84_MICHY</name>
<dbReference type="GO" id="GO:0005886">
    <property type="term" value="C:plasma membrane"/>
    <property type="evidence" value="ECO:0007669"/>
    <property type="project" value="TreeGrafter"/>
</dbReference>
<dbReference type="PANTHER" id="PTHR23086:SF8">
    <property type="entry name" value="PHOSPHATIDYLINOSITOL 5-PHOSPHATE 4-KINASE, ISOFORM A"/>
    <property type="match status" value="1"/>
</dbReference>
<comment type="caution">
    <text evidence="4">The sequence shown here is derived from an EMBL/GenBank/DDBJ whole genome shotgun (WGS) entry which is preliminary data.</text>
</comment>
<feature type="compositionally biased region" description="Acidic residues" evidence="2">
    <location>
        <begin position="182"/>
        <end position="195"/>
    </location>
</feature>
<evidence type="ECO:0000256" key="2">
    <source>
        <dbReference type="SAM" id="MobiDB-lite"/>
    </source>
</evidence>
<dbReference type="Gene3D" id="3.30.800.10">
    <property type="entry name" value="Phosphatidylinositol Phosphate Kinase II Beta"/>
    <property type="match status" value="1"/>
</dbReference>
<dbReference type="Proteomes" id="UP001168972">
    <property type="component" value="Unassembled WGS sequence"/>
</dbReference>
<keyword evidence="1" id="KW-0808">Transferase</keyword>
<evidence type="ECO:0000259" key="3">
    <source>
        <dbReference type="PROSITE" id="PS51455"/>
    </source>
</evidence>
<feature type="compositionally biased region" description="Basic and acidic residues" evidence="2">
    <location>
        <begin position="172"/>
        <end position="181"/>
    </location>
</feature>
<dbReference type="PROSITE" id="PS51455">
    <property type="entry name" value="PIPK"/>
    <property type="match status" value="1"/>
</dbReference>
<protein>
    <recommendedName>
        <fullName evidence="3">PIPK domain-containing protein</fullName>
    </recommendedName>
</protein>
<feature type="region of interest" description="Disordered" evidence="2">
    <location>
        <begin position="172"/>
        <end position="208"/>
    </location>
</feature>
<gene>
    <name evidence="4" type="ORF">PV327_010344</name>
</gene>
<dbReference type="PANTHER" id="PTHR23086">
    <property type="entry name" value="PHOSPHATIDYLINOSITOL-4-PHOSPHATE 5-KINASE"/>
    <property type="match status" value="1"/>
</dbReference>
<dbReference type="GO" id="GO:0046854">
    <property type="term" value="P:phosphatidylinositol phosphate biosynthetic process"/>
    <property type="evidence" value="ECO:0007669"/>
    <property type="project" value="TreeGrafter"/>
</dbReference>
<proteinExistence type="predicted"/>
<reference evidence="4" key="2">
    <citation type="submission" date="2023-03" db="EMBL/GenBank/DDBJ databases">
        <authorList>
            <person name="Inwood S.N."/>
            <person name="Skelly J.G."/>
            <person name="Guhlin J."/>
            <person name="Harrop T.W.R."/>
            <person name="Goldson S.G."/>
            <person name="Dearden P.K."/>
        </authorList>
    </citation>
    <scope>NUCLEOTIDE SEQUENCE</scope>
    <source>
        <strain evidence="4">Lincoln</strain>
        <tissue evidence="4">Whole body</tissue>
    </source>
</reference>
<organism evidence="4 5">
    <name type="scientific">Microctonus hyperodae</name>
    <name type="common">Parasitoid wasp</name>
    <dbReference type="NCBI Taxonomy" id="165561"/>
    <lineage>
        <taxon>Eukaryota</taxon>
        <taxon>Metazoa</taxon>
        <taxon>Ecdysozoa</taxon>
        <taxon>Arthropoda</taxon>
        <taxon>Hexapoda</taxon>
        <taxon>Insecta</taxon>
        <taxon>Pterygota</taxon>
        <taxon>Neoptera</taxon>
        <taxon>Endopterygota</taxon>
        <taxon>Hymenoptera</taxon>
        <taxon>Apocrita</taxon>
        <taxon>Ichneumonoidea</taxon>
        <taxon>Braconidae</taxon>
        <taxon>Euphorinae</taxon>
        <taxon>Microctonus</taxon>
    </lineage>
</organism>
<sequence>MLTSQPTLDDSSGKSGAKFYQSYDKLFIIKTLTSEEVERMHSFLKHYHPYIVERHGKTLLPQYLGMYRLTVDGVEHYVVAIRNVFSNHLTTHKKFDLKGSTVDREASDKEKEKDLPTYKDNDFVKDGMKIYIGDEAKKKLIDTLTADVDFLTRLHLMDYSLLLGLHDCARAEQENRERAEREEDEDNHDDEDDSESGSGLESRGPGTE</sequence>
<dbReference type="GO" id="GO:0005524">
    <property type="term" value="F:ATP binding"/>
    <property type="evidence" value="ECO:0007669"/>
    <property type="project" value="UniProtKB-UniRule"/>
</dbReference>
<keyword evidence="5" id="KW-1185">Reference proteome</keyword>
<dbReference type="EMBL" id="JAQQBR010000006">
    <property type="protein sequence ID" value="KAK0174586.1"/>
    <property type="molecule type" value="Genomic_DNA"/>
</dbReference>
<evidence type="ECO:0000313" key="4">
    <source>
        <dbReference type="EMBL" id="KAK0174586.1"/>
    </source>
</evidence>
<dbReference type="GO" id="GO:0016309">
    <property type="term" value="F:1-phosphatidylinositol-5-phosphate 4-kinase activity"/>
    <property type="evidence" value="ECO:0007669"/>
    <property type="project" value="TreeGrafter"/>
</dbReference>
<keyword evidence="1" id="KW-0418">Kinase</keyword>
<dbReference type="Gene3D" id="3.30.810.10">
    <property type="entry name" value="2-Layer Sandwich"/>
    <property type="match status" value="1"/>
</dbReference>
<evidence type="ECO:0000256" key="1">
    <source>
        <dbReference type="PROSITE-ProRule" id="PRU00781"/>
    </source>
</evidence>
<accession>A0AA39FS84</accession>
<evidence type="ECO:0000313" key="5">
    <source>
        <dbReference type="Proteomes" id="UP001168972"/>
    </source>
</evidence>
<reference evidence="4" key="1">
    <citation type="journal article" date="2023" name="bioRxiv">
        <title>Scaffold-level genome assemblies of two parasitoid biocontrol wasps reveal the parthenogenesis mechanism and an associated novel virus.</title>
        <authorList>
            <person name="Inwood S."/>
            <person name="Skelly J."/>
            <person name="Guhlin J."/>
            <person name="Harrop T."/>
            <person name="Goldson S."/>
            <person name="Dearden P."/>
        </authorList>
    </citation>
    <scope>NUCLEOTIDE SEQUENCE</scope>
    <source>
        <strain evidence="4">Lincoln</strain>
        <tissue evidence="4">Whole body</tissue>
    </source>
</reference>
<dbReference type="GO" id="GO:0016308">
    <property type="term" value="F:1-phosphatidylinositol-4-phosphate 5-kinase activity"/>
    <property type="evidence" value="ECO:0007669"/>
    <property type="project" value="TreeGrafter"/>
</dbReference>
<dbReference type="InterPro" id="IPR023610">
    <property type="entry name" value="PInositol-4/5-P-5/4-kinase"/>
</dbReference>
<dbReference type="InterPro" id="IPR002498">
    <property type="entry name" value="PInositol-4-P-4/5-kinase_core"/>
</dbReference>